<evidence type="ECO:0000313" key="1">
    <source>
        <dbReference type="EMBL" id="CAB0000419.1"/>
    </source>
</evidence>
<accession>A0A6H5GD48</accession>
<proteinExistence type="predicted"/>
<dbReference type="Proteomes" id="UP000479000">
    <property type="component" value="Unassembled WGS sequence"/>
</dbReference>
<protein>
    <submittedName>
        <fullName evidence="1">Uncharacterized protein</fullName>
    </submittedName>
</protein>
<dbReference type="SUPFAM" id="SSF56672">
    <property type="entry name" value="DNA/RNA polymerases"/>
    <property type="match status" value="1"/>
</dbReference>
<dbReference type="AlphaFoldDB" id="A0A6H5GD48"/>
<dbReference type="EMBL" id="CADCXU010009476">
    <property type="protein sequence ID" value="CAB0000419.1"/>
    <property type="molecule type" value="Genomic_DNA"/>
</dbReference>
<keyword evidence="2" id="KW-1185">Reference proteome</keyword>
<dbReference type="Gene3D" id="3.10.10.10">
    <property type="entry name" value="HIV Type 1 Reverse Transcriptase, subunit A, domain 1"/>
    <property type="match status" value="1"/>
</dbReference>
<gene>
    <name evidence="1" type="ORF">NTEN_LOCUS6322</name>
</gene>
<evidence type="ECO:0000313" key="2">
    <source>
        <dbReference type="Proteomes" id="UP000479000"/>
    </source>
</evidence>
<sequence length="211" mass="24272">MNEEERAAIVQLVTKYSDVFHQEGAPLSSTIGVKHVIRTTDEIPVYARNYRFPEIYLKEVDQQMDELIRQGIVRNSVSPWNAPIWVVPKKLNSSDYADFYAHVNPALCENTLERDVVNFIKEYIKPKTKYRLYFNSDVYEKFANIVNNKFIGAQLDLTKYNIKLLDVLDENEQTEIIANYHNGNTNHRGSCPSAELEPDTSLAQSFGLALH</sequence>
<name>A0A6H5GD48_9HEMI</name>
<reference evidence="1 2" key="1">
    <citation type="submission" date="2020-02" db="EMBL/GenBank/DDBJ databases">
        <authorList>
            <person name="Ferguson B K."/>
        </authorList>
    </citation>
    <scope>NUCLEOTIDE SEQUENCE [LARGE SCALE GENOMIC DNA]</scope>
</reference>
<dbReference type="GO" id="GO:0071897">
    <property type="term" value="P:DNA biosynthetic process"/>
    <property type="evidence" value="ECO:0007669"/>
    <property type="project" value="UniProtKB-ARBA"/>
</dbReference>
<dbReference type="OrthoDB" id="6777545at2759"/>
<organism evidence="1 2">
    <name type="scientific">Nesidiocoris tenuis</name>
    <dbReference type="NCBI Taxonomy" id="355587"/>
    <lineage>
        <taxon>Eukaryota</taxon>
        <taxon>Metazoa</taxon>
        <taxon>Ecdysozoa</taxon>
        <taxon>Arthropoda</taxon>
        <taxon>Hexapoda</taxon>
        <taxon>Insecta</taxon>
        <taxon>Pterygota</taxon>
        <taxon>Neoptera</taxon>
        <taxon>Paraneoptera</taxon>
        <taxon>Hemiptera</taxon>
        <taxon>Heteroptera</taxon>
        <taxon>Panheteroptera</taxon>
        <taxon>Cimicomorpha</taxon>
        <taxon>Miridae</taxon>
        <taxon>Dicyphina</taxon>
        <taxon>Nesidiocoris</taxon>
    </lineage>
</organism>
<dbReference type="InterPro" id="IPR043502">
    <property type="entry name" value="DNA/RNA_pol_sf"/>
</dbReference>